<comment type="caution">
    <text evidence="5">The sequence shown here is derived from an EMBL/GenBank/DDBJ whole genome shotgun (WGS) entry which is preliminary data.</text>
</comment>
<dbReference type="PROSITE" id="PS50977">
    <property type="entry name" value="HTH_TETR_2"/>
    <property type="match status" value="1"/>
</dbReference>
<dbReference type="Gene3D" id="1.10.357.10">
    <property type="entry name" value="Tetracycline Repressor, domain 2"/>
    <property type="match status" value="1"/>
</dbReference>
<gene>
    <name evidence="5" type="ORF">IPF40_13890</name>
</gene>
<feature type="domain" description="HTH tetR-type" evidence="4">
    <location>
        <begin position="18"/>
        <end position="78"/>
    </location>
</feature>
<dbReference type="Pfam" id="PF00440">
    <property type="entry name" value="TetR_N"/>
    <property type="match status" value="1"/>
</dbReference>
<feature type="DNA-binding region" description="H-T-H motif" evidence="2">
    <location>
        <begin position="41"/>
        <end position="60"/>
    </location>
</feature>
<accession>A0A934X775</accession>
<reference evidence="5 6" key="1">
    <citation type="submission" date="2020-10" db="EMBL/GenBank/DDBJ databases">
        <title>Connecting structure to function with the recovery of over 1000 high-quality activated sludge metagenome-assembled genomes encoding full-length rRNA genes using long-read sequencing.</title>
        <authorList>
            <person name="Singleton C.M."/>
            <person name="Petriglieri F."/>
            <person name="Kristensen J.M."/>
            <person name="Kirkegaard R.H."/>
            <person name="Michaelsen T.Y."/>
            <person name="Andersen M.H."/>
            <person name="Karst S.M."/>
            <person name="Dueholm M.S."/>
            <person name="Nielsen P.H."/>
            <person name="Albertsen M."/>
        </authorList>
    </citation>
    <scope>NUCLEOTIDE SEQUENCE [LARGE SCALE GENOMIC DNA]</scope>
    <source>
        <strain evidence="5">AalE_18-Q3-R2-46_BAT3C.188</strain>
    </source>
</reference>
<name>A0A934X775_9MICO</name>
<dbReference type="InterPro" id="IPR050109">
    <property type="entry name" value="HTH-type_TetR-like_transc_reg"/>
</dbReference>
<dbReference type="InterPro" id="IPR009057">
    <property type="entry name" value="Homeodomain-like_sf"/>
</dbReference>
<dbReference type="PANTHER" id="PTHR30055">
    <property type="entry name" value="HTH-TYPE TRANSCRIPTIONAL REGULATOR RUTR"/>
    <property type="match status" value="1"/>
</dbReference>
<evidence type="ECO:0000256" key="2">
    <source>
        <dbReference type="PROSITE-ProRule" id="PRU00335"/>
    </source>
</evidence>
<evidence type="ECO:0000313" key="6">
    <source>
        <dbReference type="Proteomes" id="UP000718281"/>
    </source>
</evidence>
<dbReference type="InterPro" id="IPR001647">
    <property type="entry name" value="HTH_TetR"/>
</dbReference>
<dbReference type="SUPFAM" id="SSF46689">
    <property type="entry name" value="Homeodomain-like"/>
    <property type="match status" value="1"/>
</dbReference>
<keyword evidence="1 2" id="KW-0238">DNA-binding</keyword>
<evidence type="ECO:0000313" key="5">
    <source>
        <dbReference type="EMBL" id="MBK6302067.1"/>
    </source>
</evidence>
<feature type="region of interest" description="Disordered" evidence="3">
    <location>
        <begin position="1"/>
        <end position="20"/>
    </location>
</feature>
<dbReference type="Proteomes" id="UP000718281">
    <property type="component" value="Unassembled WGS sequence"/>
</dbReference>
<proteinExistence type="predicted"/>
<dbReference type="GO" id="GO:0000976">
    <property type="term" value="F:transcription cis-regulatory region binding"/>
    <property type="evidence" value="ECO:0007669"/>
    <property type="project" value="TreeGrafter"/>
</dbReference>
<evidence type="ECO:0000259" key="4">
    <source>
        <dbReference type="PROSITE" id="PS50977"/>
    </source>
</evidence>
<organism evidence="5 6">
    <name type="scientific">Candidatus Phosphoribacter hodrii</name>
    <dbReference type="NCBI Taxonomy" id="2953743"/>
    <lineage>
        <taxon>Bacteria</taxon>
        <taxon>Bacillati</taxon>
        <taxon>Actinomycetota</taxon>
        <taxon>Actinomycetes</taxon>
        <taxon>Micrococcales</taxon>
        <taxon>Dermatophilaceae</taxon>
        <taxon>Candidatus Phosphoribacter</taxon>
    </lineage>
</organism>
<dbReference type="GO" id="GO:0003700">
    <property type="term" value="F:DNA-binding transcription factor activity"/>
    <property type="evidence" value="ECO:0007669"/>
    <property type="project" value="TreeGrafter"/>
</dbReference>
<evidence type="ECO:0000256" key="3">
    <source>
        <dbReference type="SAM" id="MobiDB-lite"/>
    </source>
</evidence>
<protein>
    <submittedName>
        <fullName evidence="5">TetR/AcrR family transcriptional regulator</fullName>
    </submittedName>
</protein>
<dbReference type="EMBL" id="JADIXZ010000007">
    <property type="protein sequence ID" value="MBK6302067.1"/>
    <property type="molecule type" value="Genomic_DNA"/>
</dbReference>
<dbReference type="AlphaFoldDB" id="A0A934X775"/>
<dbReference type="PANTHER" id="PTHR30055:SF241">
    <property type="entry name" value="TRANSCRIPTIONAL REGULATORY PROTEIN"/>
    <property type="match status" value="1"/>
</dbReference>
<evidence type="ECO:0000256" key="1">
    <source>
        <dbReference type="ARBA" id="ARBA00023125"/>
    </source>
</evidence>
<dbReference type="PRINTS" id="PR00455">
    <property type="entry name" value="HTHTETR"/>
</dbReference>
<sequence length="214" mass="22986">MVHSDHAEHTDHPKRSRSVTRDRLLDAAGEVFAERGVAGASVEEVCERAGYTRGAFYSNFATKDELVVALLDREEGLLLERLSTALGASLSEPAPLTAIAGRLFDLQPFGAQNYALRAELSLLAVRDPELAAPYLAAQRACRERFVPFLLEGLAQAGLALTVAPDDALDTLDSLFETSLRSAIIAGDANSRNNLVARMLPVLLGAMTRPLADAD</sequence>